<proteinExistence type="predicted"/>
<organism evidence="1 2">
    <name type="scientific">Chitinophaga arvensicola</name>
    <dbReference type="NCBI Taxonomy" id="29529"/>
    <lineage>
        <taxon>Bacteria</taxon>
        <taxon>Pseudomonadati</taxon>
        <taxon>Bacteroidota</taxon>
        <taxon>Chitinophagia</taxon>
        <taxon>Chitinophagales</taxon>
        <taxon>Chitinophagaceae</taxon>
        <taxon>Chitinophaga</taxon>
    </lineage>
</organism>
<sequence length="106" mass="12648">MTPTNVEHLKSYAVRWNNLYPLDRWYRRKYNIGFGTAAHRELCQINILLEYMEEVLFRESEALHLNGIENEKELKDGIWIKERINTAEEDELFVGLSNIDLTTIQY</sequence>
<dbReference type="STRING" id="29529.SAMN04488122_2506"/>
<gene>
    <name evidence="1" type="ORF">SAMN04488122_2506</name>
</gene>
<protein>
    <submittedName>
        <fullName evidence="1">Uncharacterized protein</fullName>
    </submittedName>
</protein>
<accession>A0A1I0R9Q0</accession>
<dbReference type="RefSeq" id="WP_089895115.1">
    <property type="nucleotide sequence ID" value="NZ_FOJG01000001.1"/>
</dbReference>
<dbReference type="EMBL" id="FOJG01000001">
    <property type="protein sequence ID" value="SEW37434.1"/>
    <property type="molecule type" value="Genomic_DNA"/>
</dbReference>
<evidence type="ECO:0000313" key="2">
    <source>
        <dbReference type="Proteomes" id="UP000199310"/>
    </source>
</evidence>
<dbReference type="AlphaFoldDB" id="A0A1I0R9Q0"/>
<dbReference type="OrthoDB" id="9916529at2"/>
<keyword evidence="2" id="KW-1185">Reference proteome</keyword>
<name>A0A1I0R9Q0_9BACT</name>
<dbReference type="Proteomes" id="UP000199310">
    <property type="component" value="Unassembled WGS sequence"/>
</dbReference>
<reference evidence="2" key="1">
    <citation type="submission" date="2016-10" db="EMBL/GenBank/DDBJ databases">
        <authorList>
            <person name="Varghese N."/>
            <person name="Submissions S."/>
        </authorList>
    </citation>
    <scope>NUCLEOTIDE SEQUENCE [LARGE SCALE GENOMIC DNA]</scope>
    <source>
        <strain evidence="2">DSM 3695</strain>
    </source>
</reference>
<evidence type="ECO:0000313" key="1">
    <source>
        <dbReference type="EMBL" id="SEW37434.1"/>
    </source>
</evidence>